<evidence type="ECO:0000256" key="1">
    <source>
        <dbReference type="ARBA" id="ARBA00006139"/>
    </source>
</evidence>
<keyword evidence="12" id="KW-1185">Reference proteome</keyword>
<dbReference type="PANTHER" id="PTHR33695">
    <property type="entry name" value="LIPOPROTEIN SIGNAL PEPTIDASE"/>
    <property type="match status" value="1"/>
</dbReference>
<keyword evidence="5 9" id="KW-0064">Aspartyl protease</keyword>
<sequence length="167" mass="17325">MGLLILAAAVVITLDVATKVVAVARLEGRQPIPVAGGLVYLQLIRNPGAAFGIATAMTWVLALIAMGVAATIIWFAPRLRSTWWALGLGLVFGGAVGNLADRIFRTPGLLEGRVVDFISVFAPDGRVWPVFNVADSAICVGGALIVLMALLGRDYDGGVRKAGEGGA</sequence>
<proteinExistence type="inferred from homology"/>
<dbReference type="Proteomes" id="UP000298860">
    <property type="component" value="Unassembled WGS sequence"/>
</dbReference>
<evidence type="ECO:0000256" key="10">
    <source>
        <dbReference type="RuleBase" id="RU004181"/>
    </source>
</evidence>
<comment type="catalytic activity">
    <reaction evidence="9">
        <text>Release of signal peptides from bacterial membrane prolipoproteins. Hydrolyzes -Xaa-Yaa-Zaa-|-(S,diacylglyceryl)Cys-, in which Xaa is hydrophobic (preferably Leu), and Yaa (Ala or Ser) and Zaa (Gly or Ala) have small, neutral side chains.</text>
        <dbReference type="EC" id="3.4.23.36"/>
    </reaction>
</comment>
<keyword evidence="4 9" id="KW-0812">Transmembrane</keyword>
<comment type="function">
    <text evidence="9">This protein specifically catalyzes the removal of signal peptides from prolipoproteins.</text>
</comment>
<name>A0A4D4JFY5_9PSEU</name>
<feature type="active site" evidence="9">
    <location>
        <position position="116"/>
    </location>
</feature>
<dbReference type="HAMAP" id="MF_00161">
    <property type="entry name" value="LspA"/>
    <property type="match status" value="1"/>
</dbReference>
<dbReference type="EMBL" id="BJFL01000029">
    <property type="protein sequence ID" value="GDY32797.1"/>
    <property type="molecule type" value="Genomic_DNA"/>
</dbReference>
<feature type="transmembrane region" description="Helical" evidence="9">
    <location>
        <begin position="49"/>
        <end position="76"/>
    </location>
</feature>
<dbReference type="Pfam" id="PF01252">
    <property type="entry name" value="Peptidase_A8"/>
    <property type="match status" value="1"/>
</dbReference>
<organism evidence="11 12">
    <name type="scientific">Gandjariella thermophila</name>
    <dbReference type="NCBI Taxonomy" id="1931992"/>
    <lineage>
        <taxon>Bacteria</taxon>
        <taxon>Bacillati</taxon>
        <taxon>Actinomycetota</taxon>
        <taxon>Actinomycetes</taxon>
        <taxon>Pseudonocardiales</taxon>
        <taxon>Pseudonocardiaceae</taxon>
        <taxon>Gandjariella</taxon>
    </lineage>
</organism>
<dbReference type="GO" id="GO:0005886">
    <property type="term" value="C:plasma membrane"/>
    <property type="evidence" value="ECO:0007669"/>
    <property type="project" value="UniProtKB-SubCell"/>
</dbReference>
<dbReference type="AlphaFoldDB" id="A0A4D4JFY5"/>
<dbReference type="NCBIfam" id="TIGR00077">
    <property type="entry name" value="lspA"/>
    <property type="match status" value="1"/>
</dbReference>
<evidence type="ECO:0000256" key="4">
    <source>
        <dbReference type="ARBA" id="ARBA00022692"/>
    </source>
</evidence>
<dbReference type="GO" id="GO:0004190">
    <property type="term" value="F:aspartic-type endopeptidase activity"/>
    <property type="evidence" value="ECO:0007669"/>
    <property type="project" value="UniProtKB-UniRule"/>
</dbReference>
<evidence type="ECO:0000256" key="5">
    <source>
        <dbReference type="ARBA" id="ARBA00022750"/>
    </source>
</evidence>
<comment type="subcellular location">
    <subcellularLocation>
        <location evidence="9">Cell membrane</location>
        <topology evidence="9">Multi-pass membrane protein</topology>
    </subcellularLocation>
</comment>
<keyword evidence="8 9" id="KW-0472">Membrane</keyword>
<keyword evidence="7 9" id="KW-1133">Transmembrane helix</keyword>
<keyword evidence="3 9" id="KW-0645">Protease</keyword>
<evidence type="ECO:0000256" key="3">
    <source>
        <dbReference type="ARBA" id="ARBA00022670"/>
    </source>
</evidence>
<dbReference type="InterPro" id="IPR001872">
    <property type="entry name" value="Peptidase_A8"/>
</dbReference>
<dbReference type="UniPathway" id="UPA00665"/>
<comment type="caution">
    <text evidence="11">The sequence shown here is derived from an EMBL/GenBank/DDBJ whole genome shotgun (WGS) entry which is preliminary data.</text>
</comment>
<feature type="transmembrane region" description="Helical" evidence="9">
    <location>
        <begin position="130"/>
        <end position="151"/>
    </location>
</feature>
<keyword evidence="6 9" id="KW-0378">Hydrolase</keyword>
<feature type="transmembrane region" description="Helical" evidence="9">
    <location>
        <begin position="83"/>
        <end position="100"/>
    </location>
</feature>
<accession>A0A4D4JFY5</accession>
<evidence type="ECO:0000256" key="6">
    <source>
        <dbReference type="ARBA" id="ARBA00022801"/>
    </source>
</evidence>
<dbReference type="GO" id="GO:0006508">
    <property type="term" value="P:proteolysis"/>
    <property type="evidence" value="ECO:0007669"/>
    <property type="project" value="UniProtKB-KW"/>
</dbReference>
<dbReference type="PANTHER" id="PTHR33695:SF1">
    <property type="entry name" value="LIPOPROTEIN SIGNAL PEPTIDASE"/>
    <property type="match status" value="1"/>
</dbReference>
<reference evidence="12" key="1">
    <citation type="submission" date="2019-04" db="EMBL/GenBank/DDBJ databases">
        <title>Draft genome sequence of Pseudonocardiaceae bacterium SL3-2-4.</title>
        <authorList>
            <person name="Ningsih F."/>
            <person name="Yokota A."/>
            <person name="Sakai Y."/>
            <person name="Nanatani K."/>
            <person name="Yabe S."/>
            <person name="Oetari A."/>
            <person name="Sjamsuridzal W."/>
        </authorList>
    </citation>
    <scope>NUCLEOTIDE SEQUENCE [LARGE SCALE GENOMIC DNA]</scope>
    <source>
        <strain evidence="12">SL3-2-4</strain>
    </source>
</reference>
<evidence type="ECO:0000256" key="9">
    <source>
        <dbReference type="HAMAP-Rule" id="MF_00161"/>
    </source>
</evidence>
<evidence type="ECO:0000256" key="8">
    <source>
        <dbReference type="ARBA" id="ARBA00023136"/>
    </source>
</evidence>
<evidence type="ECO:0000313" key="11">
    <source>
        <dbReference type="EMBL" id="GDY32797.1"/>
    </source>
</evidence>
<comment type="pathway">
    <text evidence="9">Protein modification; lipoprotein biosynthesis (signal peptide cleavage).</text>
</comment>
<feature type="active site" evidence="9">
    <location>
        <position position="135"/>
    </location>
</feature>
<comment type="similarity">
    <text evidence="1 9 10">Belongs to the peptidase A8 family.</text>
</comment>
<evidence type="ECO:0000313" key="12">
    <source>
        <dbReference type="Proteomes" id="UP000298860"/>
    </source>
</evidence>
<evidence type="ECO:0000256" key="7">
    <source>
        <dbReference type="ARBA" id="ARBA00022989"/>
    </source>
</evidence>
<keyword evidence="2 9" id="KW-1003">Cell membrane</keyword>
<evidence type="ECO:0000256" key="2">
    <source>
        <dbReference type="ARBA" id="ARBA00022475"/>
    </source>
</evidence>
<dbReference type="EC" id="3.4.23.36" evidence="9"/>
<dbReference type="PRINTS" id="PR00781">
    <property type="entry name" value="LIPOSIGPTASE"/>
</dbReference>
<protein>
    <recommendedName>
        <fullName evidence="9">Lipoprotein signal peptidase</fullName>
        <ecNumber evidence="9">3.4.23.36</ecNumber>
    </recommendedName>
    <alternativeName>
        <fullName evidence="9">Prolipoprotein signal peptidase</fullName>
    </alternativeName>
    <alternativeName>
        <fullName evidence="9">Signal peptidase II</fullName>
        <shortName evidence="9">SPase II</shortName>
    </alternativeName>
</protein>
<comment type="caution">
    <text evidence="9">Lacks conserved residue(s) required for the propagation of feature annotation.</text>
</comment>
<gene>
    <name evidence="9" type="primary">lspA</name>
    <name evidence="11" type="ORF">GTS_44300</name>
</gene>